<dbReference type="Gene3D" id="2.60.40.1470">
    <property type="entry name" value="ApaG domain"/>
    <property type="match status" value="1"/>
</dbReference>
<sequence>MYPWPLVKRVKRCWDTIKTWLTNNFPEAEATLCKGASEAEIQELESALNVKLPLTTRILYRFHNGQEITKEDMEDSTFYSSLGLIGGYSFYSHFVNVYLLPISQVIQETRRITRHLGFFRRSKYVLVAASFTYIEKLFFLNCTNGQLYVGTRNFPDNGEMIPCVPHDLISLDHEVNSEQQQDAMLLWLEEHGRRLQHGFIKLLEEGNTRSINLFPEQPPICSMAVTNGVQVRASALLIPELADLQDDVEKYLFAYSIRMSLEPQGCVINGMPFSSCQLHWRHWVIRSNDIVVSDVNGEAVIGMV</sequence>
<evidence type="ECO:0000259" key="3">
    <source>
        <dbReference type="PROSITE" id="PS51087"/>
    </source>
</evidence>
<gene>
    <name evidence="4" type="ORF">TanjilG_17251</name>
</gene>
<proteinExistence type="predicted"/>
<keyword evidence="2" id="KW-0833">Ubl conjugation pathway</keyword>
<reference evidence="4 5" key="1">
    <citation type="journal article" date="2017" name="Plant Biotechnol. J.">
        <title>A comprehensive draft genome sequence for lupin (Lupinus angustifolius), an emerging health food: insights into plant-microbe interactions and legume evolution.</title>
        <authorList>
            <person name="Hane J.K."/>
            <person name="Ming Y."/>
            <person name="Kamphuis L.G."/>
            <person name="Nelson M.N."/>
            <person name="Garg G."/>
            <person name="Atkins C.A."/>
            <person name="Bayer P.E."/>
            <person name="Bravo A."/>
            <person name="Bringans S."/>
            <person name="Cannon S."/>
            <person name="Edwards D."/>
            <person name="Foley R."/>
            <person name="Gao L.L."/>
            <person name="Harrison M.J."/>
            <person name="Huang W."/>
            <person name="Hurgobin B."/>
            <person name="Li S."/>
            <person name="Liu C.W."/>
            <person name="McGrath A."/>
            <person name="Morahan G."/>
            <person name="Murray J."/>
            <person name="Weller J."/>
            <person name="Jian J."/>
            <person name="Singh K.B."/>
        </authorList>
    </citation>
    <scope>NUCLEOTIDE SEQUENCE [LARGE SCALE GENOMIC DNA]</scope>
    <source>
        <strain evidence="5">cv. Tanjil</strain>
        <tissue evidence="4">Whole plant</tissue>
    </source>
</reference>
<evidence type="ECO:0000256" key="2">
    <source>
        <dbReference type="ARBA" id="ARBA00022786"/>
    </source>
</evidence>
<evidence type="ECO:0000313" key="4">
    <source>
        <dbReference type="EMBL" id="OIV99441.1"/>
    </source>
</evidence>
<dbReference type="InterPro" id="IPR018958">
    <property type="entry name" value="Knr4/Smi1-like_dom"/>
</dbReference>
<dbReference type="AlphaFoldDB" id="A0A4P1R0Z6"/>
<protein>
    <recommendedName>
        <fullName evidence="3">ApaG domain-containing protein</fullName>
    </recommendedName>
</protein>
<dbReference type="InterPro" id="IPR037883">
    <property type="entry name" value="Knr4/Smi1-like_sf"/>
</dbReference>
<dbReference type="Pfam" id="PF04379">
    <property type="entry name" value="DUF525"/>
    <property type="match status" value="1"/>
</dbReference>
<dbReference type="PROSITE" id="PS51087">
    <property type="entry name" value="APAG"/>
    <property type="match status" value="1"/>
</dbReference>
<keyword evidence="5" id="KW-1185">Reference proteome</keyword>
<dbReference type="Gene3D" id="3.40.1580.10">
    <property type="entry name" value="SMI1/KNR4-like"/>
    <property type="match status" value="1"/>
</dbReference>
<evidence type="ECO:0000256" key="1">
    <source>
        <dbReference type="ARBA" id="ARBA00004906"/>
    </source>
</evidence>
<dbReference type="SUPFAM" id="SSF160631">
    <property type="entry name" value="SMI1/KNR4-like"/>
    <property type="match status" value="1"/>
</dbReference>
<dbReference type="Proteomes" id="UP000188354">
    <property type="component" value="Chromosome LG13"/>
</dbReference>
<dbReference type="PANTHER" id="PTHR47463">
    <property type="entry name" value="F-BOX PROTEIN SKIP16"/>
    <property type="match status" value="1"/>
</dbReference>
<dbReference type="InterPro" id="IPR036767">
    <property type="entry name" value="ApaG_sf"/>
</dbReference>
<dbReference type="PANTHER" id="PTHR47463:SF2">
    <property type="entry name" value="F-BOX PROTEIN SKIP16"/>
    <property type="match status" value="1"/>
</dbReference>
<dbReference type="STRING" id="3871.A0A4P1R0Z6"/>
<dbReference type="SUPFAM" id="SSF110069">
    <property type="entry name" value="ApaG-like"/>
    <property type="match status" value="1"/>
</dbReference>
<feature type="domain" description="ApaG" evidence="3">
    <location>
        <begin position="223"/>
        <end position="304"/>
    </location>
</feature>
<dbReference type="Pfam" id="PF09346">
    <property type="entry name" value="SMI1_KNR4"/>
    <property type="match status" value="1"/>
</dbReference>
<organism evidence="4 5">
    <name type="scientific">Lupinus angustifolius</name>
    <name type="common">Narrow-leaved blue lupine</name>
    <dbReference type="NCBI Taxonomy" id="3871"/>
    <lineage>
        <taxon>Eukaryota</taxon>
        <taxon>Viridiplantae</taxon>
        <taxon>Streptophyta</taxon>
        <taxon>Embryophyta</taxon>
        <taxon>Tracheophyta</taxon>
        <taxon>Spermatophyta</taxon>
        <taxon>Magnoliopsida</taxon>
        <taxon>eudicotyledons</taxon>
        <taxon>Gunneridae</taxon>
        <taxon>Pentapetalae</taxon>
        <taxon>rosids</taxon>
        <taxon>fabids</taxon>
        <taxon>Fabales</taxon>
        <taxon>Fabaceae</taxon>
        <taxon>Papilionoideae</taxon>
        <taxon>50 kb inversion clade</taxon>
        <taxon>genistoids sensu lato</taxon>
        <taxon>core genistoids</taxon>
        <taxon>Genisteae</taxon>
        <taxon>Lupinus</taxon>
    </lineage>
</organism>
<name>A0A4P1R0Z6_LUPAN</name>
<dbReference type="Gramene" id="OIV99441">
    <property type="protein sequence ID" value="OIV99441"/>
    <property type="gene ID" value="TanjilG_17251"/>
</dbReference>
<accession>A0A4P1R0Z6</accession>
<evidence type="ECO:0000313" key="5">
    <source>
        <dbReference type="Proteomes" id="UP000188354"/>
    </source>
</evidence>
<dbReference type="EMBL" id="CM007373">
    <property type="protein sequence ID" value="OIV99441.1"/>
    <property type="molecule type" value="Genomic_DNA"/>
</dbReference>
<dbReference type="InterPro" id="IPR007474">
    <property type="entry name" value="ApaG_domain"/>
</dbReference>
<comment type="pathway">
    <text evidence="1">Protein modification; protein ubiquitination.</text>
</comment>